<dbReference type="PANTHER" id="PTHR38436">
    <property type="entry name" value="POLYKETIDE CYCLASE SNOAL-LIKE DOMAIN"/>
    <property type="match status" value="1"/>
</dbReference>
<name>A0A1H1Y404_9ACTN</name>
<proteinExistence type="predicted"/>
<dbReference type="OrthoDB" id="3624661at2"/>
<dbReference type="SUPFAM" id="SSF54427">
    <property type="entry name" value="NTF2-like"/>
    <property type="match status" value="1"/>
</dbReference>
<dbReference type="EMBL" id="LT629772">
    <property type="protein sequence ID" value="SDT16141.1"/>
    <property type="molecule type" value="Genomic_DNA"/>
</dbReference>
<dbReference type="Pfam" id="PF07366">
    <property type="entry name" value="SnoaL"/>
    <property type="match status" value="1"/>
</dbReference>
<reference evidence="1 2" key="1">
    <citation type="submission" date="2016-10" db="EMBL/GenBank/DDBJ databases">
        <authorList>
            <person name="de Groot N.N."/>
        </authorList>
    </citation>
    <scope>NUCLEOTIDE SEQUENCE [LARGE SCALE GENOMIC DNA]</scope>
    <source>
        <strain evidence="1 2">DSM 21800</strain>
    </source>
</reference>
<keyword evidence="2" id="KW-1185">Reference proteome</keyword>
<evidence type="ECO:0000313" key="2">
    <source>
        <dbReference type="Proteomes" id="UP000199103"/>
    </source>
</evidence>
<dbReference type="InterPro" id="IPR009959">
    <property type="entry name" value="Cyclase_SnoaL-like"/>
</dbReference>
<dbReference type="PANTHER" id="PTHR38436:SF1">
    <property type="entry name" value="ESTER CYCLASE"/>
    <property type="match status" value="1"/>
</dbReference>
<gene>
    <name evidence="1" type="ORF">SAMN04489812_4382</name>
</gene>
<dbReference type="Proteomes" id="UP000199103">
    <property type="component" value="Chromosome I"/>
</dbReference>
<dbReference type="Gene3D" id="3.10.450.50">
    <property type="match status" value="1"/>
</dbReference>
<sequence length="153" mass="16520">MSERTEDAARRVFDAINSGDLGALDDLVTDDFIDHGSPFPLPPGPEGYRKILTFVHDVLQIRYTVEDLFSTDDRVVIRAVATGVGVDLVHGEGAAGKTYTMTTAHIYRTEGDKLAEHWGIRDELAARIQLGTVAAPDPAAFADSAPGPDQSRV</sequence>
<evidence type="ECO:0000313" key="1">
    <source>
        <dbReference type="EMBL" id="SDT16141.1"/>
    </source>
</evidence>
<organism evidence="1 2">
    <name type="scientific">Microlunatus soli</name>
    <dbReference type="NCBI Taxonomy" id="630515"/>
    <lineage>
        <taxon>Bacteria</taxon>
        <taxon>Bacillati</taxon>
        <taxon>Actinomycetota</taxon>
        <taxon>Actinomycetes</taxon>
        <taxon>Propionibacteriales</taxon>
        <taxon>Propionibacteriaceae</taxon>
        <taxon>Microlunatus</taxon>
    </lineage>
</organism>
<accession>A0A1H1Y404</accession>
<dbReference type="STRING" id="630515.SAMN04489812_4382"/>
<protein>
    <submittedName>
        <fullName evidence="1">Predicted ester cyclase</fullName>
    </submittedName>
</protein>
<dbReference type="InterPro" id="IPR032710">
    <property type="entry name" value="NTF2-like_dom_sf"/>
</dbReference>
<dbReference type="RefSeq" id="WP_091527502.1">
    <property type="nucleotide sequence ID" value="NZ_LT629772.1"/>
</dbReference>
<dbReference type="AlphaFoldDB" id="A0A1H1Y404"/>
<dbReference type="GO" id="GO:0030638">
    <property type="term" value="P:polyketide metabolic process"/>
    <property type="evidence" value="ECO:0007669"/>
    <property type="project" value="InterPro"/>
</dbReference>